<sequence length="241" mass="25521">MKHPASAKGMSALNVGEHLVDTAFVPDGSRLRLIRNGTDFAILLDNNELMSTDLSASEGVLASAVCAELGGRHPVHMLIGGYGMGYTLRSALRVLGSDAEVTVAEIVPKVVEWAKGPMARITDGCLDDPRVQLVQQDVAVLIASAEQGYDCILLDVDNGPEGLTRGANDWLYSREGVAAAWSALKEGGILGVWSASHDDRFAGALARSGFAVTVIETDRGPTSSPAAQSEQHVIIMAIKRR</sequence>
<dbReference type="PANTHER" id="PTHR43317:SF3">
    <property type="entry name" value="BLR2883 PROTEIN"/>
    <property type="match status" value="1"/>
</dbReference>
<proteinExistence type="predicted"/>
<comment type="caution">
    <text evidence="2">The sequence shown here is derived from an EMBL/GenBank/DDBJ whole genome shotgun (WGS) entry which is preliminary data.</text>
</comment>
<accession>A0A512APW0</accession>
<protein>
    <submittedName>
        <fullName evidence="2">Spermidine synthase</fullName>
    </submittedName>
</protein>
<name>A0A512APW0_9SPHN</name>
<dbReference type="InterPro" id="IPR029063">
    <property type="entry name" value="SAM-dependent_MTases_sf"/>
</dbReference>
<dbReference type="PANTHER" id="PTHR43317">
    <property type="entry name" value="THERMOSPERMINE SYNTHASE ACAULIS5"/>
    <property type="match status" value="1"/>
</dbReference>
<dbReference type="EMBL" id="BJYR01000026">
    <property type="protein sequence ID" value="GEO01739.1"/>
    <property type="molecule type" value="Genomic_DNA"/>
</dbReference>
<dbReference type="GO" id="GO:0006596">
    <property type="term" value="P:polyamine biosynthetic process"/>
    <property type="evidence" value="ECO:0007669"/>
    <property type="project" value="UniProtKB-KW"/>
</dbReference>
<evidence type="ECO:0000313" key="2">
    <source>
        <dbReference type="EMBL" id="GEO01739.1"/>
    </source>
</evidence>
<reference evidence="2 3" key="1">
    <citation type="submission" date="2019-07" db="EMBL/GenBank/DDBJ databases">
        <title>Whole genome shotgun sequence of Novosphingobium sediminis NBRC 106119.</title>
        <authorList>
            <person name="Hosoyama A."/>
            <person name="Uohara A."/>
            <person name="Ohji S."/>
            <person name="Ichikawa N."/>
        </authorList>
    </citation>
    <scope>NUCLEOTIDE SEQUENCE [LARGE SCALE GENOMIC DNA]</scope>
    <source>
        <strain evidence="2 3">NBRC 106119</strain>
    </source>
</reference>
<dbReference type="Pfam" id="PF01564">
    <property type="entry name" value="Spermine_synth"/>
    <property type="match status" value="1"/>
</dbReference>
<dbReference type="SUPFAM" id="SSF53335">
    <property type="entry name" value="S-adenosyl-L-methionine-dependent methyltransferases"/>
    <property type="match status" value="1"/>
</dbReference>
<dbReference type="Proteomes" id="UP000321464">
    <property type="component" value="Unassembled WGS sequence"/>
</dbReference>
<evidence type="ECO:0000256" key="1">
    <source>
        <dbReference type="ARBA" id="ARBA00023115"/>
    </source>
</evidence>
<dbReference type="Gene3D" id="3.40.50.150">
    <property type="entry name" value="Vaccinia Virus protein VP39"/>
    <property type="match status" value="1"/>
</dbReference>
<organism evidence="2 3">
    <name type="scientific">Novosphingobium sediminis</name>
    <dbReference type="NCBI Taxonomy" id="707214"/>
    <lineage>
        <taxon>Bacteria</taxon>
        <taxon>Pseudomonadati</taxon>
        <taxon>Pseudomonadota</taxon>
        <taxon>Alphaproteobacteria</taxon>
        <taxon>Sphingomonadales</taxon>
        <taxon>Sphingomonadaceae</taxon>
        <taxon>Novosphingobium</taxon>
    </lineage>
</organism>
<gene>
    <name evidence="2" type="ORF">NSE01_35710</name>
</gene>
<dbReference type="AlphaFoldDB" id="A0A512APW0"/>
<evidence type="ECO:0000313" key="3">
    <source>
        <dbReference type="Proteomes" id="UP000321464"/>
    </source>
</evidence>
<keyword evidence="1" id="KW-0620">Polyamine biosynthesis</keyword>
<keyword evidence="3" id="KW-1185">Reference proteome</keyword>